<dbReference type="GO" id="GO:0070822">
    <property type="term" value="C:Sin3-type complex"/>
    <property type="evidence" value="ECO:0007669"/>
    <property type="project" value="TreeGrafter"/>
</dbReference>
<protein>
    <recommendedName>
        <fullName evidence="8">Paired amphipathic helix protein Sin3a</fullName>
    </recommendedName>
</protein>
<dbReference type="GO" id="GO:0003714">
    <property type="term" value="F:transcription corepressor activity"/>
    <property type="evidence" value="ECO:0007669"/>
    <property type="project" value="InterPro"/>
</dbReference>
<dbReference type="InterPro" id="IPR003822">
    <property type="entry name" value="PAH"/>
</dbReference>
<keyword evidence="3" id="KW-0677">Repeat</keyword>
<evidence type="ECO:0000313" key="7">
    <source>
        <dbReference type="Proteomes" id="UP000663846"/>
    </source>
</evidence>
<accession>A0A8H3C0I2</accession>
<organism evidence="6 7">
    <name type="scientific">Rhizoctonia solani</name>
    <dbReference type="NCBI Taxonomy" id="456999"/>
    <lineage>
        <taxon>Eukaryota</taxon>
        <taxon>Fungi</taxon>
        <taxon>Dikarya</taxon>
        <taxon>Basidiomycota</taxon>
        <taxon>Agaricomycotina</taxon>
        <taxon>Agaricomycetes</taxon>
        <taxon>Cantharellales</taxon>
        <taxon>Ceratobasidiaceae</taxon>
        <taxon>Rhizoctonia</taxon>
    </lineage>
</organism>
<comment type="caution">
    <text evidence="6">The sequence shown here is derived from an EMBL/GenBank/DDBJ whole genome shotgun (WGS) entry which is preliminary data.</text>
</comment>
<evidence type="ECO:0000256" key="1">
    <source>
        <dbReference type="ARBA" id="ARBA00004123"/>
    </source>
</evidence>
<evidence type="ECO:0000313" key="6">
    <source>
        <dbReference type="EMBL" id="CAE6469912.1"/>
    </source>
</evidence>
<dbReference type="SUPFAM" id="SSF47762">
    <property type="entry name" value="PAH2 domain"/>
    <property type="match status" value="1"/>
</dbReference>
<evidence type="ECO:0000256" key="5">
    <source>
        <dbReference type="PROSITE-ProRule" id="PRU00810"/>
    </source>
</evidence>
<dbReference type="PROSITE" id="PS51477">
    <property type="entry name" value="PAH"/>
    <property type="match status" value="1"/>
</dbReference>
<dbReference type="EMBL" id="CAJMWS010000954">
    <property type="protein sequence ID" value="CAE6469912.1"/>
    <property type="molecule type" value="Genomic_DNA"/>
</dbReference>
<dbReference type="AlphaFoldDB" id="A0A8H3C0I2"/>
<dbReference type="Pfam" id="PF02671">
    <property type="entry name" value="PAH"/>
    <property type="match status" value="1"/>
</dbReference>
<dbReference type="FunFam" id="1.20.1160.11:FF:000003">
    <property type="entry name" value="Paired amphipathic helix SIN3-like protein"/>
    <property type="match status" value="1"/>
</dbReference>
<evidence type="ECO:0008006" key="8">
    <source>
        <dbReference type="Google" id="ProtNLM"/>
    </source>
</evidence>
<dbReference type="PANTHER" id="PTHR12346:SF0">
    <property type="entry name" value="SIN3A, ISOFORM G"/>
    <property type="match status" value="1"/>
</dbReference>
<dbReference type="PANTHER" id="PTHR12346">
    <property type="entry name" value="SIN3B-RELATED"/>
    <property type="match status" value="1"/>
</dbReference>
<dbReference type="Gene3D" id="1.20.1160.11">
    <property type="entry name" value="Paired amphipathic helix"/>
    <property type="match status" value="1"/>
</dbReference>
<name>A0A8H3C0I2_9AGAM</name>
<keyword evidence="4 5" id="KW-0539">Nucleus</keyword>
<evidence type="ECO:0000256" key="2">
    <source>
        <dbReference type="ARBA" id="ARBA00022491"/>
    </source>
</evidence>
<keyword evidence="2" id="KW-0678">Repressor</keyword>
<dbReference type="InterPro" id="IPR036600">
    <property type="entry name" value="PAH_sf"/>
</dbReference>
<sequence length="117" mass="13548">MVTTPSGTKRVTPIPSRTLTSTSTIHFPQKGSPAMVEFNQAVDFVNKIKQCFALDPDTYKQFLKILQTYQKEQRLIAEVYQQVDVLFNNQQDLLEDFQLFFALPWWEQRGCFRPVGG</sequence>
<dbReference type="Proteomes" id="UP000663846">
    <property type="component" value="Unassembled WGS sequence"/>
</dbReference>
<dbReference type="InterPro" id="IPR039774">
    <property type="entry name" value="Sin3-like"/>
</dbReference>
<evidence type="ECO:0000256" key="4">
    <source>
        <dbReference type="ARBA" id="ARBA00023242"/>
    </source>
</evidence>
<comment type="subcellular location">
    <subcellularLocation>
        <location evidence="1 5">Nucleus</location>
    </subcellularLocation>
</comment>
<dbReference type="GO" id="GO:0000122">
    <property type="term" value="P:negative regulation of transcription by RNA polymerase II"/>
    <property type="evidence" value="ECO:0007669"/>
    <property type="project" value="TreeGrafter"/>
</dbReference>
<gene>
    <name evidence="6" type="ORF">RDB_LOCUS173878</name>
</gene>
<reference evidence="6" key="1">
    <citation type="submission" date="2021-01" db="EMBL/GenBank/DDBJ databases">
        <authorList>
            <person name="Kaushik A."/>
        </authorList>
    </citation>
    <scope>NUCLEOTIDE SEQUENCE</scope>
    <source>
        <strain evidence="6">AG1-1C</strain>
    </source>
</reference>
<proteinExistence type="predicted"/>
<evidence type="ECO:0000256" key="3">
    <source>
        <dbReference type="ARBA" id="ARBA00022737"/>
    </source>
</evidence>